<dbReference type="Gene3D" id="1.25.40.10">
    <property type="entry name" value="Tetratricopeptide repeat domain"/>
    <property type="match status" value="3"/>
</dbReference>
<comment type="caution">
    <text evidence="3">The sequence shown here is derived from an EMBL/GenBank/DDBJ whole genome shotgun (WGS) entry which is preliminary data.</text>
</comment>
<evidence type="ECO:0000313" key="3">
    <source>
        <dbReference type="EMBL" id="PNS09684.1"/>
    </source>
</evidence>
<dbReference type="SMART" id="SM00028">
    <property type="entry name" value="TPR"/>
    <property type="match status" value="4"/>
</dbReference>
<dbReference type="GO" id="GO:0008476">
    <property type="term" value="F:protein-tyrosine sulfotransferase activity"/>
    <property type="evidence" value="ECO:0007669"/>
    <property type="project" value="InterPro"/>
</dbReference>
<dbReference type="Gene3D" id="3.40.50.300">
    <property type="entry name" value="P-loop containing nucleotide triphosphate hydrolases"/>
    <property type="match status" value="1"/>
</dbReference>
<evidence type="ECO:0000256" key="2">
    <source>
        <dbReference type="PROSITE-ProRule" id="PRU00339"/>
    </source>
</evidence>
<dbReference type="PANTHER" id="PTHR12788:SF10">
    <property type="entry name" value="PROTEIN-TYROSINE SULFOTRANSFERASE"/>
    <property type="match status" value="1"/>
</dbReference>
<organism evidence="3 4">
    <name type="scientific">Solilutibacter silvestris</name>
    <dbReference type="NCBI Taxonomy" id="1645665"/>
    <lineage>
        <taxon>Bacteria</taxon>
        <taxon>Pseudomonadati</taxon>
        <taxon>Pseudomonadota</taxon>
        <taxon>Gammaproteobacteria</taxon>
        <taxon>Lysobacterales</taxon>
        <taxon>Lysobacteraceae</taxon>
        <taxon>Solilutibacter</taxon>
    </lineage>
</organism>
<dbReference type="PROSITE" id="PS50005">
    <property type="entry name" value="TPR"/>
    <property type="match status" value="2"/>
</dbReference>
<keyword evidence="1 3" id="KW-0808">Transferase</keyword>
<feature type="repeat" description="TPR" evidence="2">
    <location>
        <begin position="150"/>
        <end position="183"/>
    </location>
</feature>
<dbReference type="InterPro" id="IPR026634">
    <property type="entry name" value="TPST-like"/>
</dbReference>
<feature type="repeat" description="TPR" evidence="2">
    <location>
        <begin position="252"/>
        <end position="285"/>
    </location>
</feature>
<dbReference type="InterPro" id="IPR019734">
    <property type="entry name" value="TPR_rpt"/>
</dbReference>
<dbReference type="PANTHER" id="PTHR12788">
    <property type="entry name" value="PROTEIN-TYROSINE SULFOTRANSFERASE 2"/>
    <property type="match status" value="1"/>
</dbReference>
<name>A0A2K1Q3S8_9GAMM</name>
<reference evidence="3 4" key="1">
    <citation type="submission" date="2017-08" db="EMBL/GenBank/DDBJ databases">
        <title>Lysobacter sylvestris genome.</title>
        <authorList>
            <person name="Zhang D.-C."/>
            <person name="Albuquerque L."/>
            <person name="Franca L."/>
            <person name="Froufe H.J.C."/>
            <person name="Barroso C."/>
            <person name="Egas C."/>
            <person name="Da Costa M."/>
            <person name="Margesin R."/>
        </authorList>
    </citation>
    <scope>NUCLEOTIDE SEQUENCE [LARGE SCALE GENOMIC DNA]</scope>
    <source>
        <strain evidence="3 4">AM20-91</strain>
    </source>
</reference>
<dbReference type="Proteomes" id="UP000236220">
    <property type="component" value="Unassembled WGS sequence"/>
</dbReference>
<keyword evidence="2" id="KW-0802">TPR repeat</keyword>
<dbReference type="InterPro" id="IPR011990">
    <property type="entry name" value="TPR-like_helical_dom_sf"/>
</dbReference>
<dbReference type="Pfam" id="PF13469">
    <property type="entry name" value="Sulfotransfer_3"/>
    <property type="match status" value="1"/>
</dbReference>
<accession>A0A2K1Q3S8</accession>
<dbReference type="Pfam" id="PF13432">
    <property type="entry name" value="TPR_16"/>
    <property type="match status" value="2"/>
</dbReference>
<dbReference type="InterPro" id="IPR027417">
    <property type="entry name" value="P-loop_NTPase"/>
</dbReference>
<dbReference type="AlphaFoldDB" id="A0A2K1Q3S8"/>
<dbReference type="SUPFAM" id="SSF52540">
    <property type="entry name" value="P-loop containing nucleoside triphosphate hydrolases"/>
    <property type="match status" value="1"/>
</dbReference>
<dbReference type="EMBL" id="NPZB01000001">
    <property type="protein sequence ID" value="PNS09684.1"/>
    <property type="molecule type" value="Genomic_DNA"/>
</dbReference>
<evidence type="ECO:0000256" key="1">
    <source>
        <dbReference type="ARBA" id="ARBA00022679"/>
    </source>
</evidence>
<protein>
    <submittedName>
        <fullName evidence="3">Sulfotransferase family protein</fullName>
    </submittedName>
</protein>
<evidence type="ECO:0000313" key="4">
    <source>
        <dbReference type="Proteomes" id="UP000236220"/>
    </source>
</evidence>
<proteinExistence type="predicted"/>
<dbReference type="Pfam" id="PF14559">
    <property type="entry name" value="TPR_19"/>
    <property type="match status" value="1"/>
</dbReference>
<dbReference type="SUPFAM" id="SSF48452">
    <property type="entry name" value="TPR-like"/>
    <property type="match status" value="2"/>
</dbReference>
<gene>
    <name evidence="3" type="ORF">Lysil_1313</name>
</gene>
<keyword evidence="4" id="KW-1185">Reference proteome</keyword>
<sequence>MAEAQAQEIIAKVGPHPAAEHILARALAGQGRWQEAQGQLQSLCERYPRIAQVQFDHAQALLALDRHAESVAPLQAVIRGQSPHPAAWRMLADALAATGDPGAGAAYLEHVRQSGRDPLLMQAADALTREELPLAESLLRERLKDAPTDVAAIRMLAEVAARLGEYGDAESLLRRCLELAPDFHEARQNLVQVLHRANRMEEALAETERLMAADPHSPANRNLKAVMLSRLGDYDQAIALYRDIVAEFPAQPKIWLSYGHALKTAGQQADAVGAYRRSAELQPTFGEAWWSLANLKTFHFAKEDLAEIELRLADPSLSDEDRLHFEFAAGKAREDAREYEASFAHYARGNALRKRMIPYDAGDVSARAAQAKRMFTREFFRERAGWGAPDADPIFIVGLPRAGSTLIEQILSSHSQVEGTMELPEVLALAHQLRKRVDPAGQAPYHGLLASLDRDEVAELGRLYLERTKVQRKDGAPSFIDKMPNNWLHIGLIHLMLPNARIIDARRHPLACGFSGFKQQFARGQSFTYDLADVGRYYRDYVELMAHVDDVLPGRVHRVFYEAMVDDTEMQVRALLAYCGLPFEDGCLRFFENRRAVRTASSEQVRQPIYRDGVDHWRHYQPWLGPLEAALGDVLSLYPTVPVFSGVSRPAPEGKTA</sequence>